<keyword evidence="1" id="KW-1133">Transmembrane helix</keyword>
<sequence length="342" mass="37626">MNQPGPSLSSSTPVRTVFWPYLVPPRRRVLLLIAIGAVLSCSAWLGFGKSLATSFDLTKHSVPLDQIVDGGPGKDGIPALLTPRFVSAFGATFLQDADRVLGLTQGVEAKAYPIKILNWHEIVNDVVGGKPVVVTYCPLCGTGIAFDANVEGSRHTFGVSGLLYQSDLLMYDHQTDSLWSQIGMHAVAGPLTGQRLTPVFLEHTTWAEWRAAHPSTLVLSTRTGSLRNYDRDPYTGYAESGELFFDTTHVDPRYHPKEWVVGIEHKGVVKAYPFSELKKGESPLTDELGGDTVTIHVNHRARSVSVTDTGGRPIPSVTAFWFAWYAFHPDTQVFKWPVRRSP</sequence>
<proteinExistence type="predicted"/>
<reference evidence="2 3" key="1">
    <citation type="submission" date="2021-02" db="EMBL/GenBank/DDBJ databases">
        <authorList>
            <person name="Han P."/>
        </authorList>
    </citation>
    <scope>NUCLEOTIDE SEQUENCE [LARGE SCALE GENOMIC DNA]</scope>
    <source>
        <strain evidence="2">Candidatus Nitrospira sp. ZN2</strain>
    </source>
</reference>
<evidence type="ECO:0000313" key="3">
    <source>
        <dbReference type="Proteomes" id="UP000675880"/>
    </source>
</evidence>
<evidence type="ECO:0008006" key="4">
    <source>
        <dbReference type="Google" id="ProtNLM"/>
    </source>
</evidence>
<keyword evidence="3" id="KW-1185">Reference proteome</keyword>
<dbReference type="Proteomes" id="UP000675880">
    <property type="component" value="Unassembled WGS sequence"/>
</dbReference>
<accession>A0ABN7MBR8</accession>
<dbReference type="InterPro" id="IPR021516">
    <property type="entry name" value="DUF3179"/>
</dbReference>
<feature type="transmembrane region" description="Helical" evidence="1">
    <location>
        <begin position="29"/>
        <end position="47"/>
    </location>
</feature>
<gene>
    <name evidence="2" type="ORF">NSPZN2_70122</name>
</gene>
<keyword evidence="1" id="KW-0812">Transmembrane</keyword>
<dbReference type="Pfam" id="PF11376">
    <property type="entry name" value="DUF3179"/>
    <property type="match status" value="1"/>
</dbReference>
<keyword evidence="1" id="KW-0472">Membrane</keyword>
<comment type="caution">
    <text evidence="2">The sequence shown here is derived from an EMBL/GenBank/DDBJ whole genome shotgun (WGS) entry which is preliminary data.</text>
</comment>
<evidence type="ECO:0000313" key="2">
    <source>
        <dbReference type="EMBL" id="CAE6796580.1"/>
    </source>
</evidence>
<name>A0ABN7MBR8_9BACT</name>
<organism evidence="2 3">
    <name type="scientific">Nitrospira defluvii</name>
    <dbReference type="NCBI Taxonomy" id="330214"/>
    <lineage>
        <taxon>Bacteria</taxon>
        <taxon>Pseudomonadati</taxon>
        <taxon>Nitrospirota</taxon>
        <taxon>Nitrospiria</taxon>
        <taxon>Nitrospirales</taxon>
        <taxon>Nitrospiraceae</taxon>
        <taxon>Nitrospira</taxon>
    </lineage>
</organism>
<protein>
    <recommendedName>
        <fullName evidence="4">DUF3179 domain-containing protein</fullName>
    </recommendedName>
</protein>
<dbReference type="EMBL" id="CAJNBJ010000020">
    <property type="protein sequence ID" value="CAE6796580.1"/>
    <property type="molecule type" value="Genomic_DNA"/>
</dbReference>
<evidence type="ECO:0000256" key="1">
    <source>
        <dbReference type="SAM" id="Phobius"/>
    </source>
</evidence>